<dbReference type="Proteomes" id="UP000501849">
    <property type="component" value="Chromosome"/>
</dbReference>
<dbReference type="EMBL" id="CP038799">
    <property type="protein sequence ID" value="QIV82066.1"/>
    <property type="molecule type" value="Genomic_DNA"/>
</dbReference>
<dbReference type="KEGG" id="mfre:EXE63_15150"/>
<evidence type="ECO:0000256" key="1">
    <source>
        <dbReference type="SAM" id="MobiDB-lite"/>
    </source>
</evidence>
<gene>
    <name evidence="3" type="ORF">EXE63_15150</name>
</gene>
<evidence type="ECO:0000313" key="3">
    <source>
        <dbReference type="EMBL" id="QIV82066.1"/>
    </source>
</evidence>
<protein>
    <submittedName>
        <fullName evidence="3">Uncharacterized protein</fullName>
    </submittedName>
</protein>
<evidence type="ECO:0000256" key="2">
    <source>
        <dbReference type="SAM" id="Phobius"/>
    </source>
</evidence>
<feature type="region of interest" description="Disordered" evidence="1">
    <location>
        <begin position="43"/>
        <end position="70"/>
    </location>
</feature>
<keyword evidence="2" id="KW-0472">Membrane</keyword>
<organism evidence="3 4">
    <name type="scientific">Mycolicibacterium frederiksbergense</name>
    <dbReference type="NCBI Taxonomy" id="117567"/>
    <lineage>
        <taxon>Bacteria</taxon>
        <taxon>Bacillati</taxon>
        <taxon>Actinomycetota</taxon>
        <taxon>Actinomycetes</taxon>
        <taxon>Mycobacteriales</taxon>
        <taxon>Mycobacteriaceae</taxon>
        <taxon>Mycolicibacterium</taxon>
    </lineage>
</organism>
<feature type="compositionally biased region" description="Basic and acidic residues" evidence="1">
    <location>
        <begin position="43"/>
        <end position="55"/>
    </location>
</feature>
<accession>A0A6H0S4I3</accession>
<proteinExistence type="predicted"/>
<feature type="transmembrane region" description="Helical" evidence="2">
    <location>
        <begin position="16"/>
        <end position="38"/>
    </location>
</feature>
<keyword evidence="4" id="KW-1185">Reference proteome</keyword>
<sequence>MQWCIDIVSGIGGGSLLLMVGAVGVLWLIAIFGMAVLFRTSTQDEQRRASPRTDPHSPPVLAENELSRRR</sequence>
<keyword evidence="2" id="KW-1133">Transmembrane helix</keyword>
<dbReference type="RefSeq" id="WP_168142596.1">
    <property type="nucleotide sequence ID" value="NZ_CBCSDT010000050.1"/>
</dbReference>
<dbReference type="AlphaFoldDB" id="A0A6H0S4I3"/>
<evidence type="ECO:0000313" key="4">
    <source>
        <dbReference type="Proteomes" id="UP000501849"/>
    </source>
</evidence>
<keyword evidence="2" id="KW-0812">Transmembrane</keyword>
<reference evidence="3 4" key="1">
    <citation type="submission" date="2019-04" db="EMBL/GenBank/DDBJ databases">
        <title>Draft, Whole-Genome Sequence of the Anthracene-degrading Mycobacterium frederiksbergense LB501T, Isolated from a Polycyclic Aromatic Hydrocarbon (PAH)-Contaminated Soil.</title>
        <authorList>
            <person name="Augelletti F."/>
        </authorList>
    </citation>
    <scope>NUCLEOTIDE SEQUENCE [LARGE SCALE GENOMIC DNA]</scope>
    <source>
        <strain evidence="3 4">LB 501T</strain>
    </source>
</reference>
<name>A0A6H0S4I3_9MYCO</name>